<dbReference type="PANTHER" id="PTHR45719">
    <property type="entry name" value="GLYCOSYLTRANSFERASE"/>
    <property type="match status" value="1"/>
</dbReference>
<comment type="subcellular location">
    <subcellularLocation>
        <location evidence="1">Membrane</location>
        <topology evidence="1">Single-pass type II membrane protein</topology>
    </subcellularLocation>
</comment>
<evidence type="ECO:0000313" key="7">
    <source>
        <dbReference type="Proteomes" id="UP001630127"/>
    </source>
</evidence>
<protein>
    <submittedName>
        <fullName evidence="6">Uncharacterized protein</fullName>
    </submittedName>
</protein>
<evidence type="ECO:0000256" key="2">
    <source>
        <dbReference type="ARBA" id="ARBA00022676"/>
    </source>
</evidence>
<name>A0ABD3A611_9GENT</name>
<reference evidence="6 7" key="1">
    <citation type="submission" date="2024-11" db="EMBL/GenBank/DDBJ databases">
        <title>A near-complete genome assembly of Cinchona calisaya.</title>
        <authorList>
            <person name="Lian D.C."/>
            <person name="Zhao X.W."/>
            <person name="Wei L."/>
        </authorList>
    </citation>
    <scope>NUCLEOTIDE SEQUENCE [LARGE SCALE GENOMIC DNA]</scope>
    <source>
        <tissue evidence="6">Nenye</tissue>
    </source>
</reference>
<dbReference type="InterPro" id="IPR003406">
    <property type="entry name" value="Glyco_trans_14"/>
</dbReference>
<keyword evidence="4" id="KW-0472">Membrane</keyword>
<gene>
    <name evidence="6" type="ORF">ACH5RR_014347</name>
</gene>
<keyword evidence="3" id="KW-0808">Transferase</keyword>
<evidence type="ECO:0000256" key="4">
    <source>
        <dbReference type="ARBA" id="ARBA00023136"/>
    </source>
</evidence>
<accession>A0ABD3A611</accession>
<proteinExistence type="predicted"/>
<dbReference type="EMBL" id="JBJUIK010000006">
    <property type="protein sequence ID" value="KAL3525975.1"/>
    <property type="molecule type" value="Genomic_DNA"/>
</dbReference>
<organism evidence="6 7">
    <name type="scientific">Cinchona calisaya</name>
    <dbReference type="NCBI Taxonomy" id="153742"/>
    <lineage>
        <taxon>Eukaryota</taxon>
        <taxon>Viridiplantae</taxon>
        <taxon>Streptophyta</taxon>
        <taxon>Embryophyta</taxon>
        <taxon>Tracheophyta</taxon>
        <taxon>Spermatophyta</taxon>
        <taxon>Magnoliopsida</taxon>
        <taxon>eudicotyledons</taxon>
        <taxon>Gunneridae</taxon>
        <taxon>Pentapetalae</taxon>
        <taxon>asterids</taxon>
        <taxon>lamiids</taxon>
        <taxon>Gentianales</taxon>
        <taxon>Rubiaceae</taxon>
        <taxon>Cinchonoideae</taxon>
        <taxon>Cinchoneae</taxon>
        <taxon>Cinchona</taxon>
    </lineage>
</organism>
<dbReference type="PANTHER" id="PTHR45719:SF3">
    <property type="entry name" value="BETA-GLUCURONOSYLTRANSFERASE GLCAT14A"/>
    <property type="match status" value="1"/>
</dbReference>
<dbReference type="GO" id="GO:0016757">
    <property type="term" value="F:glycosyltransferase activity"/>
    <property type="evidence" value="ECO:0007669"/>
    <property type="project" value="UniProtKB-KW"/>
</dbReference>
<keyword evidence="2" id="KW-0328">Glycosyltransferase</keyword>
<dbReference type="AlphaFoldDB" id="A0ABD3A611"/>
<sequence>MARLESTKIEKLYYNLSSGMPEAYFHTVICNALEFMNTAVHSDLHFIPWDNPPKQHPHYLNMDDMQRMVDSNAPFTRKFHQDDLVLDKIDAELLFRGEGRLVP</sequence>
<evidence type="ECO:0000256" key="1">
    <source>
        <dbReference type="ARBA" id="ARBA00004606"/>
    </source>
</evidence>
<evidence type="ECO:0000256" key="5">
    <source>
        <dbReference type="ARBA" id="ARBA00023180"/>
    </source>
</evidence>
<comment type="caution">
    <text evidence="6">The sequence shown here is derived from an EMBL/GenBank/DDBJ whole genome shotgun (WGS) entry which is preliminary data.</text>
</comment>
<dbReference type="Proteomes" id="UP001630127">
    <property type="component" value="Unassembled WGS sequence"/>
</dbReference>
<keyword evidence="5" id="KW-0325">Glycoprotein</keyword>
<dbReference type="InterPro" id="IPR044610">
    <property type="entry name" value="GLCAT14A/B/C"/>
</dbReference>
<evidence type="ECO:0000313" key="6">
    <source>
        <dbReference type="EMBL" id="KAL3525975.1"/>
    </source>
</evidence>
<keyword evidence="7" id="KW-1185">Reference proteome</keyword>
<dbReference type="Pfam" id="PF02485">
    <property type="entry name" value="Branch"/>
    <property type="match status" value="1"/>
</dbReference>
<evidence type="ECO:0000256" key="3">
    <source>
        <dbReference type="ARBA" id="ARBA00022679"/>
    </source>
</evidence>
<dbReference type="GO" id="GO:0016020">
    <property type="term" value="C:membrane"/>
    <property type="evidence" value="ECO:0007669"/>
    <property type="project" value="UniProtKB-SubCell"/>
</dbReference>